<dbReference type="EMBL" id="MDYP01000035">
    <property type="protein sequence ID" value="OQE03092.1"/>
    <property type="molecule type" value="Genomic_DNA"/>
</dbReference>
<dbReference type="InterPro" id="IPR014001">
    <property type="entry name" value="Helicase_ATP-bd"/>
</dbReference>
<keyword evidence="3 7" id="KW-0347">Helicase</keyword>
<dbReference type="Pfam" id="PF00270">
    <property type="entry name" value="DEAD"/>
    <property type="match status" value="1"/>
</dbReference>
<dbReference type="PROSITE" id="PS51194">
    <property type="entry name" value="HELICASE_CTER"/>
    <property type="match status" value="1"/>
</dbReference>
<feature type="domain" description="Helicase C-terminal" evidence="11">
    <location>
        <begin position="339"/>
        <end position="506"/>
    </location>
</feature>
<feature type="compositionally biased region" description="Basic and acidic residues" evidence="9">
    <location>
        <begin position="597"/>
        <end position="617"/>
    </location>
</feature>
<dbReference type="AlphaFoldDB" id="A0A1V6RMR5"/>
<dbReference type="PROSITE" id="PS00039">
    <property type="entry name" value="DEAD_ATP_HELICASE"/>
    <property type="match status" value="1"/>
</dbReference>
<evidence type="ECO:0000256" key="6">
    <source>
        <dbReference type="ARBA" id="ARBA00047984"/>
    </source>
</evidence>
<dbReference type="Pfam" id="PF00271">
    <property type="entry name" value="Helicase_C"/>
    <property type="match status" value="1"/>
</dbReference>
<organism evidence="12 13">
    <name type="scientific">Penicillium vulpinum</name>
    <dbReference type="NCBI Taxonomy" id="29845"/>
    <lineage>
        <taxon>Eukaryota</taxon>
        <taxon>Fungi</taxon>
        <taxon>Dikarya</taxon>
        <taxon>Ascomycota</taxon>
        <taxon>Pezizomycotina</taxon>
        <taxon>Eurotiomycetes</taxon>
        <taxon>Eurotiomycetidae</taxon>
        <taxon>Eurotiales</taxon>
        <taxon>Aspergillaceae</taxon>
        <taxon>Penicillium</taxon>
    </lineage>
</organism>
<dbReference type="GO" id="GO:0016787">
    <property type="term" value="F:hydrolase activity"/>
    <property type="evidence" value="ECO:0007669"/>
    <property type="project" value="UniProtKB-KW"/>
</dbReference>
<comment type="domain">
    <text evidence="8">The Q motif is unique to and characteristic of the DEAD box family of RNA helicases and controls ATP binding and hydrolysis.</text>
</comment>
<dbReference type="SMART" id="SM00490">
    <property type="entry name" value="HELICc"/>
    <property type="match status" value="1"/>
</dbReference>
<proteinExistence type="inferred from homology"/>
<comment type="caution">
    <text evidence="12">The sequence shown here is derived from an EMBL/GenBank/DDBJ whole genome shotgun (WGS) entry which is preliminary data.</text>
</comment>
<dbReference type="STRING" id="29845.A0A1V6RMR5"/>
<keyword evidence="2 7" id="KW-0378">Hydrolase</keyword>
<evidence type="ECO:0000256" key="8">
    <source>
        <dbReference type="RuleBase" id="RU365068"/>
    </source>
</evidence>
<evidence type="ECO:0000256" key="5">
    <source>
        <dbReference type="ARBA" id="ARBA00022884"/>
    </source>
</evidence>
<dbReference type="InterPro" id="IPR001650">
    <property type="entry name" value="Helicase_C-like"/>
</dbReference>
<comment type="function">
    <text evidence="8">RNA helicase.</text>
</comment>
<dbReference type="InterPro" id="IPR011545">
    <property type="entry name" value="DEAD/DEAH_box_helicase_dom"/>
</dbReference>
<feature type="domain" description="Helicase ATP-binding" evidence="10">
    <location>
        <begin position="115"/>
        <end position="308"/>
    </location>
</feature>
<keyword evidence="4 7" id="KW-0067">ATP-binding</keyword>
<name>A0A1V6RMR5_9EURO</name>
<dbReference type="InterPro" id="IPR000629">
    <property type="entry name" value="RNA-helicase_DEAD-box_CS"/>
</dbReference>
<dbReference type="PROSITE" id="PS51192">
    <property type="entry name" value="HELICASE_ATP_BIND_1"/>
    <property type="match status" value="1"/>
</dbReference>
<feature type="compositionally biased region" description="Gly residues" evidence="9">
    <location>
        <begin position="618"/>
        <end position="632"/>
    </location>
</feature>
<comment type="similarity">
    <text evidence="7">Belongs to the DEAD box helicase family.</text>
</comment>
<dbReference type="GO" id="GO:0003723">
    <property type="term" value="F:RNA binding"/>
    <property type="evidence" value="ECO:0007669"/>
    <property type="project" value="UniProtKB-UniRule"/>
</dbReference>
<keyword evidence="1 7" id="KW-0547">Nucleotide-binding</keyword>
<dbReference type="EC" id="3.6.4.13" evidence="8"/>
<reference evidence="13" key="1">
    <citation type="journal article" date="2017" name="Nat. Microbiol.">
        <title>Global analysis of biosynthetic gene clusters reveals vast potential of secondary metabolite production in Penicillium species.</title>
        <authorList>
            <person name="Nielsen J.C."/>
            <person name="Grijseels S."/>
            <person name="Prigent S."/>
            <person name="Ji B."/>
            <person name="Dainat J."/>
            <person name="Nielsen K.F."/>
            <person name="Frisvad J.C."/>
            <person name="Workman M."/>
            <person name="Nielsen J."/>
        </authorList>
    </citation>
    <scope>NUCLEOTIDE SEQUENCE [LARGE SCALE GENOMIC DNA]</scope>
    <source>
        <strain evidence="13">IBT 29486</strain>
    </source>
</reference>
<evidence type="ECO:0000256" key="3">
    <source>
        <dbReference type="ARBA" id="ARBA00022806"/>
    </source>
</evidence>
<gene>
    <name evidence="12" type="ORF">PENVUL_c035G01349</name>
</gene>
<dbReference type="OrthoDB" id="193716at2759"/>
<keyword evidence="13" id="KW-1185">Reference proteome</keyword>
<dbReference type="Gene3D" id="3.40.50.300">
    <property type="entry name" value="P-loop containing nucleotide triphosphate hydrolases"/>
    <property type="match status" value="2"/>
</dbReference>
<dbReference type="Proteomes" id="UP000191518">
    <property type="component" value="Unassembled WGS sequence"/>
</dbReference>
<accession>A0A1V6RMR5</accession>
<feature type="region of interest" description="Disordered" evidence="9">
    <location>
        <begin position="588"/>
        <end position="709"/>
    </location>
</feature>
<evidence type="ECO:0000313" key="12">
    <source>
        <dbReference type="EMBL" id="OQE03092.1"/>
    </source>
</evidence>
<dbReference type="GO" id="GO:0003724">
    <property type="term" value="F:RNA helicase activity"/>
    <property type="evidence" value="ECO:0007669"/>
    <property type="project" value="UniProtKB-EC"/>
</dbReference>
<evidence type="ECO:0000256" key="1">
    <source>
        <dbReference type="ARBA" id="ARBA00022741"/>
    </source>
</evidence>
<dbReference type="CDD" id="cd18787">
    <property type="entry name" value="SF2_C_DEAD"/>
    <property type="match status" value="1"/>
</dbReference>
<evidence type="ECO:0000256" key="9">
    <source>
        <dbReference type="SAM" id="MobiDB-lite"/>
    </source>
</evidence>
<evidence type="ECO:0000256" key="2">
    <source>
        <dbReference type="ARBA" id="ARBA00022801"/>
    </source>
</evidence>
<evidence type="ECO:0000313" key="13">
    <source>
        <dbReference type="Proteomes" id="UP000191518"/>
    </source>
</evidence>
<feature type="compositionally biased region" description="Gly residues" evidence="9">
    <location>
        <begin position="640"/>
        <end position="663"/>
    </location>
</feature>
<dbReference type="SUPFAM" id="SSF52540">
    <property type="entry name" value="P-loop containing nucleoside triphosphate hydrolases"/>
    <property type="match status" value="2"/>
</dbReference>
<dbReference type="InterPro" id="IPR027417">
    <property type="entry name" value="P-loop_NTPase"/>
</dbReference>
<dbReference type="GO" id="GO:0005524">
    <property type="term" value="F:ATP binding"/>
    <property type="evidence" value="ECO:0007669"/>
    <property type="project" value="UniProtKB-UniRule"/>
</dbReference>
<feature type="compositionally biased region" description="Basic and acidic residues" evidence="9">
    <location>
        <begin position="664"/>
        <end position="690"/>
    </location>
</feature>
<dbReference type="SMART" id="SM00487">
    <property type="entry name" value="DEXDc"/>
    <property type="match status" value="1"/>
</dbReference>
<comment type="catalytic activity">
    <reaction evidence="6 8">
        <text>ATP + H2O = ADP + phosphate + H(+)</text>
        <dbReference type="Rhea" id="RHEA:13065"/>
        <dbReference type="ChEBI" id="CHEBI:15377"/>
        <dbReference type="ChEBI" id="CHEBI:15378"/>
        <dbReference type="ChEBI" id="CHEBI:30616"/>
        <dbReference type="ChEBI" id="CHEBI:43474"/>
        <dbReference type="ChEBI" id="CHEBI:456216"/>
        <dbReference type="EC" id="3.6.4.13"/>
    </reaction>
</comment>
<evidence type="ECO:0000259" key="11">
    <source>
        <dbReference type="PROSITE" id="PS51194"/>
    </source>
</evidence>
<protein>
    <recommendedName>
        <fullName evidence="8">ATP-dependent RNA helicase</fullName>
        <ecNumber evidence="8">3.6.4.13</ecNumber>
    </recommendedName>
</protein>
<sequence length="709" mass="77671">MMLGTVRRFGVSHALRATAPRSISARLATQLPKWQAPLTLSSPVATRSLHSSFPRLSEATAQAIVEETEPSQPANITEFADLASGNLIHNTIIKNIIQPDRMNLKTMTEVQALTLNEIVKGDDILAQAKTGTGKTLAFLVPSLQNILNDPTVDVSKVGRRGARTGPSEIRALIISPTRELAEQIAVEARKVAFGTGLLVQTAVGGTQKRAGLAKIQQEGCHLLIGTPGRLKDILSDPWTGVSAPKLNTLILDEADRLLDQGFAPDVEEIQTLLPDPTKVDRQTLMFSATVPREVMQMVRQTLKPGFKHVNTVREDEVPTHHRVPQKLVYTRGLENGLPALLELAQNWQTRRDNGEKLRPFKAIAYFNSTAETKISADAFNALTRTAEFRQSSMGNMRMLEINSRLTQQVRTRSADNFRKAREGILFSSDVTARGMDFPDVTHVVQVGVPRDRETYIHRLGRTGRAGKEGEGWLFMHRAEQDVYRKRLGRLPLKVDTELQTADADLSQTFSNDTQVGKIVNSINQGLAQCDNTTKVKSYMGQLGTTTGNFNSKREAIQALNQMFTVGYNMQTLPELSPKLMQQMGLNRVDGVSMGDGSRQRREGGFSRGGDRGGDRGSRGGFSRGGDRGGFSRGGDRGGERGGFSRGGERGGFSRGGDRGGFSRGGDRDGFSRGGDRGERSGFSRGGDRGSSRPPRRSFEDSFGEDAFRF</sequence>
<evidence type="ECO:0000256" key="4">
    <source>
        <dbReference type="ARBA" id="ARBA00022840"/>
    </source>
</evidence>
<evidence type="ECO:0000256" key="7">
    <source>
        <dbReference type="RuleBase" id="RU000492"/>
    </source>
</evidence>
<dbReference type="PANTHER" id="PTHR24031">
    <property type="entry name" value="RNA HELICASE"/>
    <property type="match status" value="1"/>
</dbReference>
<keyword evidence="5 8" id="KW-0694">RNA-binding</keyword>
<evidence type="ECO:0000259" key="10">
    <source>
        <dbReference type="PROSITE" id="PS51192"/>
    </source>
</evidence>